<proteinExistence type="inferred from homology"/>
<dbReference type="GO" id="GO:0002101">
    <property type="term" value="P:tRNA wobble cytosine modification"/>
    <property type="evidence" value="ECO:0007669"/>
    <property type="project" value="InterPro"/>
</dbReference>
<dbReference type="PROSITE" id="PS51186">
    <property type="entry name" value="GNAT"/>
    <property type="match status" value="1"/>
</dbReference>
<keyword evidence="6" id="KW-0067">ATP-binding</keyword>
<dbReference type="GO" id="GO:0000049">
    <property type="term" value="F:tRNA binding"/>
    <property type="evidence" value="ECO:0007669"/>
    <property type="project" value="UniProtKB-KW"/>
</dbReference>
<dbReference type="InterPro" id="IPR016181">
    <property type="entry name" value="Acyl_CoA_acyltransferase"/>
</dbReference>
<dbReference type="InterPro" id="IPR027417">
    <property type="entry name" value="P-loop_NTPase"/>
</dbReference>
<feature type="domain" description="N-acetyltransferase" evidence="9">
    <location>
        <begin position="340"/>
        <end position="538"/>
    </location>
</feature>
<organism evidence="10">
    <name type="scientific">uncultured Thiotrichaceae bacterium</name>
    <dbReference type="NCBI Taxonomy" id="298394"/>
    <lineage>
        <taxon>Bacteria</taxon>
        <taxon>Pseudomonadati</taxon>
        <taxon>Pseudomonadota</taxon>
        <taxon>Gammaproteobacteria</taxon>
        <taxon>Thiotrichales</taxon>
        <taxon>Thiotrichaceae</taxon>
        <taxon>environmental samples</taxon>
    </lineage>
</organism>
<evidence type="ECO:0000256" key="5">
    <source>
        <dbReference type="ARBA" id="ARBA00022741"/>
    </source>
</evidence>
<protein>
    <submittedName>
        <fullName evidence="10">Predicted P-loop ATPase fused to an acetyltransferase COG1444</fullName>
    </submittedName>
</protein>
<dbReference type="InterPro" id="IPR013562">
    <property type="entry name" value="TmcA/NAT10_N"/>
</dbReference>
<dbReference type="SUPFAM" id="SSF55729">
    <property type="entry name" value="Acyl-CoA N-acyltransferases (Nat)"/>
    <property type="match status" value="1"/>
</dbReference>
<dbReference type="PANTHER" id="PTHR10925:SF5">
    <property type="entry name" value="RNA CYTIDINE ACETYLTRANSFERASE"/>
    <property type="match status" value="1"/>
</dbReference>
<dbReference type="Gene3D" id="3.40.50.11040">
    <property type="match status" value="1"/>
</dbReference>
<dbReference type="Gene3D" id="3.40.630.30">
    <property type="match status" value="1"/>
</dbReference>
<dbReference type="EMBL" id="CACVAV010000190">
    <property type="protein sequence ID" value="CAA6811789.1"/>
    <property type="molecule type" value="Genomic_DNA"/>
</dbReference>
<keyword evidence="4" id="KW-0819">tRNA processing</keyword>
<evidence type="ECO:0000313" key="10">
    <source>
        <dbReference type="EMBL" id="CAA6811789.1"/>
    </source>
</evidence>
<evidence type="ECO:0000256" key="3">
    <source>
        <dbReference type="ARBA" id="ARBA00022679"/>
    </source>
</evidence>
<name>A0A6S6STA5_9GAMM</name>
<evidence type="ECO:0000256" key="6">
    <source>
        <dbReference type="ARBA" id="ARBA00022840"/>
    </source>
</evidence>
<dbReference type="GO" id="GO:1990883">
    <property type="term" value="F:18S rRNA cytidine N-acetyltransferase activity"/>
    <property type="evidence" value="ECO:0007669"/>
    <property type="project" value="TreeGrafter"/>
</dbReference>
<dbReference type="GO" id="GO:0005524">
    <property type="term" value="F:ATP binding"/>
    <property type="evidence" value="ECO:0007669"/>
    <property type="project" value="UniProtKB-KW"/>
</dbReference>
<dbReference type="CDD" id="cd04301">
    <property type="entry name" value="NAT_SF"/>
    <property type="match status" value="1"/>
</dbReference>
<dbReference type="InterPro" id="IPR000182">
    <property type="entry name" value="GNAT_dom"/>
</dbReference>
<evidence type="ECO:0000256" key="4">
    <source>
        <dbReference type="ARBA" id="ARBA00022694"/>
    </source>
</evidence>
<dbReference type="GO" id="GO:0051392">
    <property type="term" value="F:tRNA cytidine N4-acetyltransferase activity"/>
    <property type="evidence" value="ECO:0007669"/>
    <property type="project" value="InterPro"/>
</dbReference>
<dbReference type="PANTHER" id="PTHR10925">
    <property type="entry name" value="N-ACETYLTRANSFERASE 10"/>
    <property type="match status" value="1"/>
</dbReference>
<dbReference type="Gene3D" id="3.40.50.300">
    <property type="entry name" value="P-loop containing nucleotide triphosphate hydrolases"/>
    <property type="match status" value="1"/>
</dbReference>
<dbReference type="HAMAP" id="MF_01886">
    <property type="entry name" value="tRNA_acetyltr_TmcA"/>
    <property type="match status" value="1"/>
</dbReference>
<dbReference type="Pfam" id="PF08351">
    <property type="entry name" value="TmcA_N"/>
    <property type="match status" value="1"/>
</dbReference>
<feature type="non-terminal residue" evidence="10">
    <location>
        <position position="543"/>
    </location>
</feature>
<dbReference type="SUPFAM" id="SSF52540">
    <property type="entry name" value="P-loop containing nucleoside triphosphate hydrolases"/>
    <property type="match status" value="1"/>
</dbReference>
<keyword evidence="2" id="KW-0820">tRNA-binding</keyword>
<gene>
    <name evidence="10" type="ORF">HELGO_WM38323</name>
</gene>
<keyword evidence="5" id="KW-0547">Nucleotide-binding</keyword>
<evidence type="ECO:0000256" key="8">
    <source>
        <dbReference type="ARBA" id="ARBA00023315"/>
    </source>
</evidence>
<keyword evidence="7" id="KW-0694">RNA-binding</keyword>
<reference evidence="10" key="1">
    <citation type="submission" date="2020-01" db="EMBL/GenBank/DDBJ databases">
        <authorList>
            <person name="Meier V. D."/>
            <person name="Meier V D."/>
        </authorList>
    </citation>
    <scope>NUCLEOTIDE SEQUENCE</scope>
    <source>
        <strain evidence="10">HLG_WM_MAG_08</strain>
    </source>
</reference>
<evidence type="ECO:0000256" key="7">
    <source>
        <dbReference type="ARBA" id="ARBA00022884"/>
    </source>
</evidence>
<dbReference type="InterPro" id="IPR007807">
    <property type="entry name" value="TcmA/NAT10_helicase"/>
</dbReference>
<keyword evidence="8" id="KW-0012">Acyltransferase</keyword>
<evidence type="ECO:0000259" key="9">
    <source>
        <dbReference type="PROSITE" id="PS51186"/>
    </source>
</evidence>
<keyword evidence="1" id="KW-0963">Cytoplasm</keyword>
<evidence type="ECO:0000256" key="2">
    <source>
        <dbReference type="ARBA" id="ARBA00022555"/>
    </source>
</evidence>
<dbReference type="Pfam" id="PF13718">
    <property type="entry name" value="GNAT_acetyltr_2"/>
    <property type="match status" value="1"/>
</dbReference>
<dbReference type="InterPro" id="IPR032672">
    <property type="entry name" value="TmcA/NAT10/Kre33"/>
</dbReference>
<dbReference type="Pfam" id="PF05127">
    <property type="entry name" value="NAT10_TcmA_helicase"/>
    <property type="match status" value="1"/>
</dbReference>
<keyword evidence="3 10" id="KW-0808">Transferase</keyword>
<sequence>MQRHLSLVAGSHADVLQRAINHFQHSRRVLWVTQENIPLTDDASSVCLPTHKARSVLGREFFIVVFDAWSGLDVNALAAVSGTICAGGSLVLLTPPLTEWPQYADPDYKRFLPHPWQPDQLDGYFLQRFIRLLNGYPLLDLGDVPLVPDQVVSAHTSDEQLSALQAILEAREAVVMMAARGRGKSAVLGMVVECLKGRKGDLKVLLTAPSRAAAETVFKHTGFPPEFIAPDDLLQTLPEADVLLVDEAAMIPVPMLLTMQQHYPRCVFSTTSQGYEGSGRGFVLRFQAELDSRVPDWKSVRLNSPIRWAEGDQLEALLNDLLLLDVELVGSGGFDFSEGVSYRMISQQALPDNEVLLRQLFSLLVNAHYQTRPSDLRQMVDAPQLTIHVLEQNQQPVAVALLTGEGGLDTELVADIHAGKRRPHGHLLAQSLTFHAGIEGAACLQGERVMRIAVHPELQGNGLGARLLDHVIGYARQQQADYVGVSYAMSSELLSFWQRAGFVSVRLGFRKDKASGARSLMQVCGLSKAGIALAQKAGDKFRQ</sequence>
<accession>A0A6S6STA5</accession>
<evidence type="ECO:0000256" key="1">
    <source>
        <dbReference type="ARBA" id="ARBA00022490"/>
    </source>
</evidence>
<dbReference type="AlphaFoldDB" id="A0A6S6STA5"/>
<dbReference type="InterPro" id="IPR024914">
    <property type="entry name" value="tRNA_acetyltr_TmcA"/>
</dbReference>
<dbReference type="GO" id="GO:1904812">
    <property type="term" value="P:rRNA acetylation involved in maturation of SSU-rRNA"/>
    <property type="evidence" value="ECO:0007669"/>
    <property type="project" value="TreeGrafter"/>
</dbReference>
<dbReference type="GO" id="GO:0051391">
    <property type="term" value="P:tRNA acetylation"/>
    <property type="evidence" value="ECO:0007669"/>
    <property type="project" value="InterPro"/>
</dbReference>